<dbReference type="Proteomes" id="UP000033448">
    <property type="component" value="Unassembled WGS sequence"/>
</dbReference>
<evidence type="ECO:0000313" key="6">
    <source>
        <dbReference type="EMBL" id="KJL19019.1"/>
    </source>
</evidence>
<dbReference type="EMBL" id="JYIT01000085">
    <property type="protein sequence ID" value="KJL19019.1"/>
    <property type="molecule type" value="Genomic_DNA"/>
</dbReference>
<evidence type="ECO:0000256" key="4">
    <source>
        <dbReference type="SAM" id="MobiDB-lite"/>
    </source>
</evidence>
<dbReference type="RefSeq" id="WP_045252106.1">
    <property type="nucleotide sequence ID" value="NZ_CP099706.1"/>
</dbReference>
<dbReference type="OrthoDB" id="4381942at2"/>
<dbReference type="SMART" id="SM00342">
    <property type="entry name" value="HTH_ARAC"/>
    <property type="match status" value="1"/>
</dbReference>
<dbReference type="PATRIC" id="fig|582680.7.peg.3550"/>
<accession>A0A0F0KF21</accession>
<evidence type="ECO:0000256" key="2">
    <source>
        <dbReference type="ARBA" id="ARBA00023125"/>
    </source>
</evidence>
<reference evidence="6 7" key="1">
    <citation type="submission" date="2015-02" db="EMBL/GenBank/DDBJ databases">
        <title>Draft genome sequences of ten Microbacterium spp. with emphasis on heavy metal contaminated environments.</title>
        <authorList>
            <person name="Corretto E."/>
        </authorList>
    </citation>
    <scope>NUCLEOTIDE SEQUENCE [LARGE SCALE GENOMIC DNA]</scope>
    <source>
        <strain evidence="6 7">DSM 23848</strain>
    </source>
</reference>
<evidence type="ECO:0000259" key="5">
    <source>
        <dbReference type="PROSITE" id="PS01124"/>
    </source>
</evidence>
<feature type="region of interest" description="Disordered" evidence="4">
    <location>
        <begin position="1"/>
        <end position="20"/>
    </location>
</feature>
<sequence length="296" mass="32537">MTPERNETGTAWRPSTESELSRIGWTCDTRPAPRVDLDAAGDSQWSVARLWTTPGRFQAAPFPAGSMWAFLGVDGVGTVTSGATESRIRPQELLVVPGDQPTESSASAPWARIIWRFETRLLRQASFDSLLGRVHSLNDAHFNLLTAMTGAIALAPATAWDASAAYVDYALASSIAAALADAAGPVHRQLAKDRTGHLRDAIRLIDDKYLDPTVKVEDIARELAMSLSYLHRLFAEVGTTPARELERRRAQRAFALLSSVQSPTAAALEDAAHRSGFSSVRRMRYTMRREDQRPQH</sequence>
<proteinExistence type="predicted"/>
<keyword evidence="2" id="KW-0238">DNA-binding</keyword>
<organism evidence="6 7">
    <name type="scientific">Microbacterium azadirachtae</name>
    <dbReference type="NCBI Taxonomy" id="582680"/>
    <lineage>
        <taxon>Bacteria</taxon>
        <taxon>Bacillati</taxon>
        <taxon>Actinomycetota</taxon>
        <taxon>Actinomycetes</taxon>
        <taxon>Micrococcales</taxon>
        <taxon>Microbacteriaceae</taxon>
        <taxon>Microbacterium</taxon>
    </lineage>
</organism>
<dbReference type="PANTHER" id="PTHR46796">
    <property type="entry name" value="HTH-TYPE TRANSCRIPTIONAL ACTIVATOR RHAS-RELATED"/>
    <property type="match status" value="1"/>
</dbReference>
<dbReference type="AlphaFoldDB" id="A0A0F0KF21"/>
<dbReference type="Pfam" id="PF12833">
    <property type="entry name" value="HTH_18"/>
    <property type="match status" value="1"/>
</dbReference>
<dbReference type="Gene3D" id="1.10.10.60">
    <property type="entry name" value="Homeodomain-like"/>
    <property type="match status" value="1"/>
</dbReference>
<gene>
    <name evidence="6" type="primary">rhaS</name>
    <name evidence="6" type="ORF">RL72_03493</name>
</gene>
<protein>
    <submittedName>
        <fullName evidence="6">HTH-type transcriptional activator RhaS</fullName>
    </submittedName>
</protein>
<keyword evidence="1" id="KW-0805">Transcription regulation</keyword>
<name>A0A0F0KF21_9MICO</name>
<dbReference type="InterPro" id="IPR018060">
    <property type="entry name" value="HTH_AraC"/>
</dbReference>
<keyword evidence="3" id="KW-0804">Transcription</keyword>
<dbReference type="PROSITE" id="PS01124">
    <property type="entry name" value="HTH_ARAC_FAMILY_2"/>
    <property type="match status" value="1"/>
</dbReference>
<evidence type="ECO:0000313" key="7">
    <source>
        <dbReference type="Proteomes" id="UP000033448"/>
    </source>
</evidence>
<comment type="caution">
    <text evidence="6">The sequence shown here is derived from an EMBL/GenBank/DDBJ whole genome shotgun (WGS) entry which is preliminary data.</text>
</comment>
<dbReference type="GO" id="GO:0003700">
    <property type="term" value="F:DNA-binding transcription factor activity"/>
    <property type="evidence" value="ECO:0007669"/>
    <property type="project" value="InterPro"/>
</dbReference>
<evidence type="ECO:0000256" key="3">
    <source>
        <dbReference type="ARBA" id="ARBA00023163"/>
    </source>
</evidence>
<dbReference type="GO" id="GO:0043565">
    <property type="term" value="F:sequence-specific DNA binding"/>
    <property type="evidence" value="ECO:0007669"/>
    <property type="project" value="InterPro"/>
</dbReference>
<evidence type="ECO:0000256" key="1">
    <source>
        <dbReference type="ARBA" id="ARBA00023015"/>
    </source>
</evidence>
<dbReference type="InterPro" id="IPR050204">
    <property type="entry name" value="AraC_XylS_family_regulators"/>
</dbReference>
<keyword evidence="7" id="KW-1185">Reference proteome</keyword>
<feature type="domain" description="HTH araC/xylS-type" evidence="5">
    <location>
        <begin position="199"/>
        <end position="289"/>
    </location>
</feature>